<reference evidence="4 5" key="1">
    <citation type="submission" date="2015-02" db="EMBL/GenBank/DDBJ databases">
        <title>Draft genome sequences of ten Microbacterium spp. with emphasis on heavy metal contaminated environments.</title>
        <authorList>
            <person name="Corretto E."/>
        </authorList>
    </citation>
    <scope>NUCLEOTIDE SEQUENCE [LARGE SCALE GENOMIC DNA]</scope>
    <source>
        <strain evidence="4 5">DSM 12510</strain>
    </source>
</reference>
<name>A0A0M2HAR9_9MICO</name>
<feature type="transmembrane region" description="Helical" evidence="2">
    <location>
        <begin position="274"/>
        <end position="307"/>
    </location>
</feature>
<accession>A0A0M2HAR9</accession>
<keyword evidence="2" id="KW-0812">Transmembrane</keyword>
<dbReference type="STRING" id="92835.RS81_01344"/>
<dbReference type="RefSeq" id="WP_045275289.1">
    <property type="nucleotide sequence ID" value="NZ_BAAAUP010000006.1"/>
</dbReference>
<protein>
    <recommendedName>
        <fullName evidence="3">Glycerophosphoryl diester phosphodiesterase membrane domain-containing protein</fullName>
    </recommendedName>
</protein>
<organism evidence="4 5">
    <name type="scientific">Microbacterium terrae</name>
    <dbReference type="NCBI Taxonomy" id="69369"/>
    <lineage>
        <taxon>Bacteria</taxon>
        <taxon>Bacillati</taxon>
        <taxon>Actinomycetota</taxon>
        <taxon>Actinomycetes</taxon>
        <taxon>Micrococcales</taxon>
        <taxon>Microbacteriaceae</taxon>
        <taxon>Microbacterium</taxon>
    </lineage>
</organism>
<feature type="transmembrane region" description="Helical" evidence="2">
    <location>
        <begin position="40"/>
        <end position="64"/>
    </location>
</feature>
<evidence type="ECO:0000256" key="2">
    <source>
        <dbReference type="SAM" id="Phobius"/>
    </source>
</evidence>
<feature type="domain" description="Glycerophosphoryl diester phosphodiesterase membrane" evidence="3">
    <location>
        <begin position="182"/>
        <end position="297"/>
    </location>
</feature>
<keyword evidence="2" id="KW-1133">Transmembrane helix</keyword>
<dbReference type="Proteomes" id="UP000033956">
    <property type="component" value="Unassembled WGS sequence"/>
</dbReference>
<keyword evidence="5" id="KW-1185">Reference proteome</keyword>
<evidence type="ECO:0000313" key="5">
    <source>
        <dbReference type="Proteomes" id="UP000033956"/>
    </source>
</evidence>
<feature type="transmembrane region" description="Helical" evidence="2">
    <location>
        <begin position="179"/>
        <end position="207"/>
    </location>
</feature>
<evidence type="ECO:0000313" key="4">
    <source>
        <dbReference type="EMBL" id="KJL41759.1"/>
    </source>
</evidence>
<feature type="region of interest" description="Disordered" evidence="1">
    <location>
        <begin position="432"/>
        <end position="467"/>
    </location>
</feature>
<dbReference type="InterPro" id="IPR018476">
    <property type="entry name" value="GlyceroP-diester-Pdiesterase_M"/>
</dbReference>
<evidence type="ECO:0000256" key="1">
    <source>
        <dbReference type="SAM" id="MobiDB-lite"/>
    </source>
</evidence>
<feature type="transmembrane region" description="Helical" evidence="2">
    <location>
        <begin position="227"/>
        <end position="254"/>
    </location>
</feature>
<sequence length="467" mass="47185">MTAYPAWTPASRPGIIPLHPLSFGTILGRSFAALRQNPKVLLGFAMVVQTVAYLVVIGLVAAIAGVSFSRLDTVAPGTEEFETIMAGSIAITAIAGLVLGLAAGVLGVIVQGIVVIEVTHAAVAEKLALGALWRQLRPAVWRLIGYTALLVGALLAAIALLTLGLVAIGLAALPVAIGLTVLVILGAIPLVWWLTIKLLLAPAAIIIERATITGAIARSWTLTRGRFWPALGVILLISLVFGAVAQVVSLPMSFLSAGLGTIIAPTGEPTTTEIIGLVVGLLATQAITLLLQAVLLVVQSSATALIYIDARMRREGLDLDLLAYVERRDAGSTGLADPFVQNIGRVVAPRAAAVYAAPGYTPAGPPPPGYPAASYGPPPAGSSAPQPGYGVPAGYAVPPQPGYTAAPPPGYAAAPPPGYAPAPLSGYAAAPEHTAAAPVPAADSVEPAPTIWAAPGSSGADSAGPTA</sequence>
<feature type="transmembrane region" description="Helical" evidence="2">
    <location>
        <begin position="84"/>
        <end position="110"/>
    </location>
</feature>
<dbReference type="EMBL" id="JYIZ01000043">
    <property type="protein sequence ID" value="KJL41759.1"/>
    <property type="molecule type" value="Genomic_DNA"/>
</dbReference>
<feature type="transmembrane region" description="Helical" evidence="2">
    <location>
        <begin position="143"/>
        <end position="173"/>
    </location>
</feature>
<dbReference type="OrthoDB" id="121140at2"/>
<comment type="caution">
    <text evidence="4">The sequence shown here is derived from an EMBL/GenBank/DDBJ whole genome shotgun (WGS) entry which is preliminary data.</text>
</comment>
<dbReference type="AlphaFoldDB" id="A0A0M2HAR9"/>
<proteinExistence type="predicted"/>
<evidence type="ECO:0000259" key="3">
    <source>
        <dbReference type="Pfam" id="PF10110"/>
    </source>
</evidence>
<dbReference type="PATRIC" id="fig|92835.4.peg.1362"/>
<gene>
    <name evidence="4" type="ORF">RS81_01344</name>
</gene>
<dbReference type="Pfam" id="PF10110">
    <property type="entry name" value="GPDPase_memb"/>
    <property type="match status" value="1"/>
</dbReference>
<keyword evidence="2" id="KW-0472">Membrane</keyword>